<dbReference type="Pfam" id="PF00248">
    <property type="entry name" value="Aldo_ket_red"/>
    <property type="match status" value="1"/>
</dbReference>
<proteinExistence type="predicted"/>
<accession>A0ABY4DP62</accession>
<evidence type="ECO:0000313" key="2">
    <source>
        <dbReference type="EMBL" id="UOO80840.1"/>
    </source>
</evidence>
<dbReference type="Gene3D" id="3.20.20.100">
    <property type="entry name" value="NADP-dependent oxidoreductase domain"/>
    <property type="match status" value="1"/>
</dbReference>
<dbReference type="PRINTS" id="PR00069">
    <property type="entry name" value="ALDKETRDTASE"/>
</dbReference>
<dbReference type="SUPFAM" id="SSF51430">
    <property type="entry name" value="NAD(P)-linked oxidoreductase"/>
    <property type="match status" value="1"/>
</dbReference>
<organism evidence="2 3">
    <name type="scientific">Uruburuella testudinis</name>
    <dbReference type="NCBI Taxonomy" id="1282863"/>
    <lineage>
        <taxon>Bacteria</taxon>
        <taxon>Pseudomonadati</taxon>
        <taxon>Pseudomonadota</taxon>
        <taxon>Betaproteobacteria</taxon>
        <taxon>Neisseriales</taxon>
        <taxon>Neisseriaceae</taxon>
        <taxon>Uruburuella</taxon>
    </lineage>
</organism>
<protein>
    <submittedName>
        <fullName evidence="2">Aldo/keto reductase</fullName>
    </submittedName>
</protein>
<keyword evidence="3" id="KW-1185">Reference proteome</keyword>
<name>A0ABY4DP62_9NEIS</name>
<dbReference type="PANTHER" id="PTHR43638">
    <property type="entry name" value="OXIDOREDUCTASE, ALDO/KETO REDUCTASE FAMILY PROTEIN"/>
    <property type="match status" value="1"/>
</dbReference>
<gene>
    <name evidence="2" type="ORF">LVJ83_07525</name>
</gene>
<sequence length="280" mass="30909">MATQTLLQHGKLGMGTWKLGDSSATRTEEIAALRYGIERGIAIIDTAEMYGSGRSENLVGEAVAPYPREHLYIISKVLPQNANRRYLEQSLDASLKALQTDYLDMYLYHWRGGTPLAETIDTFEKMAEKGKIKAWGVSNFDLEDMQELLAEANGSHCRANQVLYHLGSRGIEVALKPWQDQRHIPTIAYCPLAQAGALQRGLTNHPAVQQIAAELNISVYQVLLCFTLSQSNMVSIPRTGKPAHMKEIADCLAISLSAEQFGALNQAFPVPDGRVPLDVE</sequence>
<dbReference type="Proteomes" id="UP000829817">
    <property type="component" value="Chromosome"/>
</dbReference>
<dbReference type="InterPro" id="IPR020471">
    <property type="entry name" value="AKR"/>
</dbReference>
<evidence type="ECO:0000259" key="1">
    <source>
        <dbReference type="Pfam" id="PF00248"/>
    </source>
</evidence>
<dbReference type="InterPro" id="IPR023210">
    <property type="entry name" value="NADP_OxRdtase_dom"/>
</dbReference>
<dbReference type="RefSeq" id="WP_244783911.1">
    <property type="nucleotide sequence ID" value="NZ_CP091508.1"/>
</dbReference>
<reference evidence="2 3" key="1">
    <citation type="journal article" date="2022" name="Res Sq">
        <title>Evolution of multicellular longitudinally dividing oral cavity symbionts (Neisseriaceae).</title>
        <authorList>
            <person name="Nyongesa S."/>
            <person name="Weber P."/>
            <person name="Bernet E."/>
            <person name="Pullido F."/>
            <person name="Nieckarz M."/>
            <person name="Delaby M."/>
            <person name="Nieves C."/>
            <person name="Viehboeck T."/>
            <person name="Krause N."/>
            <person name="Rivera-Millot A."/>
            <person name="Nakamura A."/>
            <person name="Vischer N."/>
            <person name="VanNieuwenhze M."/>
            <person name="Brun Y."/>
            <person name="Cava F."/>
            <person name="Bulgheresi S."/>
            <person name="Veyrier F."/>
        </authorList>
    </citation>
    <scope>NUCLEOTIDE SEQUENCE [LARGE SCALE GENOMIC DNA]</scope>
    <source>
        <strain evidence="2 3">CCUG 63373m</strain>
    </source>
</reference>
<feature type="domain" description="NADP-dependent oxidoreductase" evidence="1">
    <location>
        <begin position="11"/>
        <end position="266"/>
    </location>
</feature>
<dbReference type="InterPro" id="IPR036812">
    <property type="entry name" value="NAD(P)_OxRdtase_dom_sf"/>
</dbReference>
<evidence type="ECO:0000313" key="3">
    <source>
        <dbReference type="Proteomes" id="UP000829817"/>
    </source>
</evidence>
<dbReference type="EMBL" id="CP091508">
    <property type="protein sequence ID" value="UOO80840.1"/>
    <property type="molecule type" value="Genomic_DNA"/>
</dbReference>
<dbReference type="PANTHER" id="PTHR43638:SF3">
    <property type="entry name" value="ALDEHYDE REDUCTASE"/>
    <property type="match status" value="1"/>
</dbReference>